<dbReference type="InterPro" id="IPR015943">
    <property type="entry name" value="WD40/YVTN_repeat-like_dom_sf"/>
</dbReference>
<dbReference type="Proteomes" id="UP000301737">
    <property type="component" value="Unassembled WGS sequence"/>
</dbReference>
<keyword evidence="4" id="KW-1185">Reference proteome</keyword>
<dbReference type="Pfam" id="PF12234">
    <property type="entry name" value="Rav1p_C"/>
    <property type="match status" value="1"/>
</dbReference>
<evidence type="ECO:0000313" key="3">
    <source>
        <dbReference type="EMBL" id="GCF00627.1"/>
    </source>
</evidence>
<feature type="domain" description="RAVE complex protein Rav1 C-terminal" evidence="2">
    <location>
        <begin position="563"/>
        <end position="1179"/>
    </location>
</feature>
<dbReference type="Gene3D" id="2.130.10.10">
    <property type="entry name" value="YVTN repeat-like/Quinoprotein amine dehydrogenase"/>
    <property type="match status" value="2"/>
</dbReference>
<feature type="region of interest" description="Disordered" evidence="1">
    <location>
        <begin position="1258"/>
        <end position="1316"/>
    </location>
</feature>
<accession>A0A4C2EBG4</accession>
<name>A0A4C2EBG4_9SACH</name>
<dbReference type="GO" id="GO:0007035">
    <property type="term" value="P:vacuolar acidification"/>
    <property type="evidence" value="ECO:0007669"/>
    <property type="project" value="TreeGrafter"/>
</dbReference>
<reference evidence="3 4" key="1">
    <citation type="submission" date="2019-01" db="EMBL/GenBank/DDBJ databases">
        <title>Draft Genome Sequencing of Zygosaccharomyces mellis Ca-7.</title>
        <authorList>
            <person name="Shiwa Y."/>
            <person name="Kanesaki Y."/>
            <person name="Ishige T."/>
            <person name="Mura K."/>
            <person name="Hori T."/>
            <person name="Tamura T."/>
        </authorList>
    </citation>
    <scope>NUCLEOTIDE SEQUENCE [LARGE SCALE GENOMIC DNA]</scope>
    <source>
        <strain evidence="3 4">Ca-7</strain>
    </source>
</reference>
<dbReference type="PANTHER" id="PTHR13950:SF9">
    <property type="entry name" value="RABCONNECTIN-3A"/>
    <property type="match status" value="1"/>
</dbReference>
<dbReference type="InterPro" id="IPR052208">
    <property type="entry name" value="DmX-like/RAVE_component"/>
</dbReference>
<dbReference type="SUPFAM" id="SSF50978">
    <property type="entry name" value="WD40 repeat-like"/>
    <property type="match status" value="1"/>
</dbReference>
<gene>
    <name evidence="3" type="primary">RAV1</name>
    <name evidence="3" type="ORF">ZYGM_001426</name>
</gene>
<dbReference type="InterPro" id="IPR022033">
    <property type="entry name" value="Rav1p_C"/>
</dbReference>
<dbReference type="OrthoDB" id="342131at2759"/>
<comment type="caution">
    <text evidence="3">The sequence shown here is derived from an EMBL/GenBank/DDBJ whole genome shotgun (WGS) entry which is preliminary data.</text>
</comment>
<evidence type="ECO:0000259" key="2">
    <source>
        <dbReference type="Pfam" id="PF12234"/>
    </source>
</evidence>
<feature type="compositionally biased region" description="Polar residues" evidence="1">
    <location>
        <begin position="1282"/>
        <end position="1298"/>
    </location>
</feature>
<evidence type="ECO:0000256" key="1">
    <source>
        <dbReference type="SAM" id="MobiDB-lite"/>
    </source>
</evidence>
<dbReference type="InterPro" id="IPR036322">
    <property type="entry name" value="WD40_repeat_dom_sf"/>
</dbReference>
<dbReference type="GO" id="GO:0043291">
    <property type="term" value="C:RAVE complex"/>
    <property type="evidence" value="ECO:0007669"/>
    <property type="project" value="TreeGrafter"/>
</dbReference>
<sequence>MSLSYLPGRPNDTQQSTCQSSWQGRIVFAYCSGNNLIILSNGFQRLQTIYLESDSVAVDINQHNGFIAIGYGNKVGIYKPRHQVMREPSWVFCCEIIHDDSKVNSLSWGSFNDIAIGSDYLSFWKVIDEFGIYKPVVQWNKKQPKPVYLCITSQCSQMIASFGKYDTSVKLWKRISISGDQVLFNLTLLPHPSPVCTLRWKRSGQSSPSENLNGSQAIYTLCADKKLRVWLCYELDSLHNIQHWATLQLEDNQRYCFTIDSWLLKGQHDLVLVADREGHLDIYSLSHLSSDPPRPVVKEKLFTKSFSYSSFVTNPDFLYFSEAQPCDDNPNEVSLVVHDLRGVIRQSRISVSQLLGRQYSQIGTLEHKFTGHNKSVQKLIRSSDGEAMLTTSRFLECCVWCPQHLSDKSSLKLKSVIITEAPVKHAILQEKGKLVICLLENSKLQAWECAGAEGKSDLKKSHLKFEQQLEEFNGGYGKPLLLLNTPEAVHRHDRHFIALIYEDGAVRAFEISSEHGIREIQSENLNIPDHQIHHISTIDPVHRSFFSDRPLISLMSKDATAITYKAIFDYEKNLIRWYKSCEIHTGMKDVVTLRGSSTGKLCTVHCKGKKMSLWDFNKGVLEYEESFDDEIKDVDWTSTEYGQSIVSVGFSGYALLYTQLRYDYTNHNPSYLPIEKIDITSHTDHQIGDSIWLKNGMFVVASGNQFYIKDKSLDLNDSFTRRSIGSRRLLSNDILHLSSVLNGPLPVYHPQFLIQAVYANKLQLVKELLLRLFLELRKLSFESEDYSKLSSNLKTDYKRFLAAEDDQFEKLQFPDPYPEFNTTVAVALGEQLTKITLPYLTRHQQITLSTIVEAVEEIRKNESVVDYNGIRFLLGVKLYTSHKNSQKTILMRDVNWALHSDNKEVLLSILDNHITSWRAACEYRISFWATEKDLTTKFDQIAKFEFSRDDKRDPSRCGIFYLALKKKKILCSLWKISIGHPDQQKMMKFLSNDFSEERWRKAALKNAFVLLSKHRYMDAACFFLLAGSLKDCLNVLFKQVKDLDLAIGVCRIFEGDNGPVLGEFLTQQILPNAILHNDRWICSFVYWKLKRQDKAIRTLVMDPFDLEKDSGLINNDSNINKSFLAEDPALLMLYSHLRKRNIKYFLGSLKVERKLEYCLISRVADILRRMGCDYLALSLVRNWEFIDEYEILLSSKNQNTFPDLLFSVMNSPPRNHRKPSFLEKLGNGSIESIGSSDSKSGNKTKNLLDDFISDLPSKSSASTAPKQGYNKDLLASDDEMKSSVSKSTPIANSNTTIESAKKAPPSQPRNLLDDFM</sequence>
<dbReference type="PANTHER" id="PTHR13950">
    <property type="entry name" value="RABCONNECTIN-RELATED"/>
    <property type="match status" value="1"/>
</dbReference>
<evidence type="ECO:0000313" key="4">
    <source>
        <dbReference type="Proteomes" id="UP000301737"/>
    </source>
</evidence>
<protein>
    <submittedName>
        <fullName evidence="3">Regulator of (H+)-ATPase in vacuolar membrane</fullName>
    </submittedName>
</protein>
<organism evidence="3 4">
    <name type="scientific">Zygosaccharomyces mellis</name>
    <dbReference type="NCBI Taxonomy" id="42258"/>
    <lineage>
        <taxon>Eukaryota</taxon>
        <taxon>Fungi</taxon>
        <taxon>Dikarya</taxon>
        <taxon>Ascomycota</taxon>
        <taxon>Saccharomycotina</taxon>
        <taxon>Saccharomycetes</taxon>
        <taxon>Saccharomycetales</taxon>
        <taxon>Saccharomycetaceae</taxon>
        <taxon>Zygosaccharomyces</taxon>
    </lineage>
</organism>
<dbReference type="EMBL" id="BIMX01000020">
    <property type="protein sequence ID" value="GCF00627.1"/>
    <property type="molecule type" value="Genomic_DNA"/>
</dbReference>
<proteinExistence type="predicted"/>